<protein>
    <submittedName>
        <fullName evidence="2">Carboxymethylenebutenolidase</fullName>
    </submittedName>
</protein>
<sequence>MTKSQWITLKAADGVEISAYEVWPDDPARGGLVVIQEIFGVNGHIRRVADSYAADGYHVIAPAIFDRAEPGFEVGYDDEGRTRGIALMQKVSGTDSMLDIAAAVELLKKEGKVGIIGYCLGGTYAWLAASQLPVDAAVVYYGGGIGRYSDRKPGVPVQGHFGLLDRHIPQSDLDKVRVYPNAELFTYQADHGFNCDERSSYEPASAAQARERALGFLRAQIG</sequence>
<evidence type="ECO:0000313" key="3">
    <source>
        <dbReference type="Proteomes" id="UP001156882"/>
    </source>
</evidence>
<evidence type="ECO:0000313" key="2">
    <source>
        <dbReference type="EMBL" id="GLS21181.1"/>
    </source>
</evidence>
<proteinExistence type="predicted"/>
<dbReference type="PANTHER" id="PTHR46623">
    <property type="entry name" value="CARBOXYMETHYLENEBUTENOLIDASE-RELATED"/>
    <property type="match status" value="1"/>
</dbReference>
<dbReference type="EMBL" id="BSPC01000045">
    <property type="protein sequence ID" value="GLS21181.1"/>
    <property type="molecule type" value="Genomic_DNA"/>
</dbReference>
<dbReference type="Proteomes" id="UP001156882">
    <property type="component" value="Unassembled WGS sequence"/>
</dbReference>
<name>A0ABQ6CLK0_9HYPH</name>
<keyword evidence="3" id="KW-1185">Reference proteome</keyword>
<dbReference type="PANTHER" id="PTHR46623:SF6">
    <property type="entry name" value="ALPHA_BETA-HYDROLASES SUPERFAMILY PROTEIN"/>
    <property type="match status" value="1"/>
</dbReference>
<dbReference type="InterPro" id="IPR029058">
    <property type="entry name" value="AB_hydrolase_fold"/>
</dbReference>
<dbReference type="Pfam" id="PF01738">
    <property type="entry name" value="DLH"/>
    <property type="match status" value="1"/>
</dbReference>
<gene>
    <name evidence="2" type="ORF">GCM10007874_41980</name>
</gene>
<dbReference type="Gene3D" id="3.40.50.1820">
    <property type="entry name" value="alpha/beta hydrolase"/>
    <property type="match status" value="1"/>
</dbReference>
<organism evidence="2 3">
    <name type="scientific">Labrys miyagiensis</name>
    <dbReference type="NCBI Taxonomy" id="346912"/>
    <lineage>
        <taxon>Bacteria</taxon>
        <taxon>Pseudomonadati</taxon>
        <taxon>Pseudomonadota</taxon>
        <taxon>Alphaproteobacteria</taxon>
        <taxon>Hyphomicrobiales</taxon>
        <taxon>Xanthobacteraceae</taxon>
        <taxon>Labrys</taxon>
    </lineage>
</organism>
<dbReference type="SUPFAM" id="SSF53474">
    <property type="entry name" value="alpha/beta-Hydrolases"/>
    <property type="match status" value="1"/>
</dbReference>
<evidence type="ECO:0000259" key="1">
    <source>
        <dbReference type="Pfam" id="PF01738"/>
    </source>
</evidence>
<feature type="domain" description="Dienelactone hydrolase" evidence="1">
    <location>
        <begin position="17"/>
        <end position="219"/>
    </location>
</feature>
<reference evidence="3" key="1">
    <citation type="journal article" date="2019" name="Int. J. Syst. Evol. Microbiol.">
        <title>The Global Catalogue of Microorganisms (GCM) 10K type strain sequencing project: providing services to taxonomists for standard genome sequencing and annotation.</title>
        <authorList>
            <consortium name="The Broad Institute Genomics Platform"/>
            <consortium name="The Broad Institute Genome Sequencing Center for Infectious Disease"/>
            <person name="Wu L."/>
            <person name="Ma J."/>
        </authorList>
    </citation>
    <scope>NUCLEOTIDE SEQUENCE [LARGE SCALE GENOMIC DNA]</scope>
    <source>
        <strain evidence="3">NBRC 101365</strain>
    </source>
</reference>
<accession>A0ABQ6CLK0</accession>
<comment type="caution">
    <text evidence="2">The sequence shown here is derived from an EMBL/GenBank/DDBJ whole genome shotgun (WGS) entry which is preliminary data.</text>
</comment>
<dbReference type="InterPro" id="IPR051049">
    <property type="entry name" value="Dienelactone_hydrolase-like"/>
</dbReference>
<dbReference type="RefSeq" id="WP_284314235.1">
    <property type="nucleotide sequence ID" value="NZ_BSPC01000045.1"/>
</dbReference>
<dbReference type="InterPro" id="IPR002925">
    <property type="entry name" value="Dienelactn_hydro"/>
</dbReference>